<dbReference type="KEGG" id="cbei:LF65_04920"/>
<proteinExistence type="predicted"/>
<dbReference type="Proteomes" id="UP000031866">
    <property type="component" value="Chromosome"/>
</dbReference>
<organism evidence="1 2">
    <name type="scientific">Clostridium beijerinckii</name>
    <name type="common">Clostridium MP</name>
    <dbReference type="NCBI Taxonomy" id="1520"/>
    <lineage>
        <taxon>Bacteria</taxon>
        <taxon>Bacillati</taxon>
        <taxon>Bacillota</taxon>
        <taxon>Clostridia</taxon>
        <taxon>Eubacteriales</taxon>
        <taxon>Clostridiaceae</taxon>
        <taxon>Clostridium</taxon>
    </lineage>
</organism>
<dbReference type="EMBL" id="CP010086">
    <property type="protein sequence ID" value="AJH01449.2"/>
    <property type="molecule type" value="Genomic_DNA"/>
</dbReference>
<protein>
    <submittedName>
        <fullName evidence="1">Uncharacterized protein</fullName>
    </submittedName>
</protein>
<dbReference type="AlphaFoldDB" id="A0A0B5QWU2"/>
<dbReference type="STRING" id="1520.LF65_04920"/>
<evidence type="ECO:0000313" key="1">
    <source>
        <dbReference type="EMBL" id="AJH01449.2"/>
    </source>
</evidence>
<gene>
    <name evidence="1" type="ORF">LF65_04920</name>
</gene>
<name>A0A0B5QWU2_CLOBE</name>
<reference evidence="2" key="1">
    <citation type="submission" date="2014-12" db="EMBL/GenBank/DDBJ databases">
        <title>Genome sequence of Clostridium beijerinckii strain 59B.</title>
        <authorList>
            <person name="Little G.T."/>
            <person name="Minton N.P."/>
        </authorList>
    </citation>
    <scope>NUCLEOTIDE SEQUENCE [LARGE SCALE GENOMIC DNA]</scope>
    <source>
        <strain evidence="2">59B</strain>
    </source>
</reference>
<evidence type="ECO:0000313" key="2">
    <source>
        <dbReference type="Proteomes" id="UP000031866"/>
    </source>
</evidence>
<sequence>MITIYTLEEIRELRNISEALREELLTYFKEIARGIVEHEWQAYNLKEVGPILVIEDEDTIDVLDEYGLMQGNRNVPQSLPEFVLVVKVGDIKMMKIIWVCNDSFGLSVYYPAGKFGQEFDDFLKEYIME</sequence>
<accession>A0A0B5QWU2</accession>